<dbReference type="Gene3D" id="3.40.50.720">
    <property type="entry name" value="NAD(P)-binding Rossmann-like Domain"/>
    <property type="match status" value="1"/>
</dbReference>
<comment type="caution">
    <text evidence="3">The sequence shown here is derived from an EMBL/GenBank/DDBJ whole genome shotgun (WGS) entry which is preliminary data.</text>
</comment>
<dbReference type="EMBL" id="WUUS01000006">
    <property type="protein sequence ID" value="MXR41723.1"/>
    <property type="molecule type" value="Genomic_DNA"/>
</dbReference>
<organism evidence="3 4">
    <name type="scientific">Halobaculum saliterrae</name>
    <dbReference type="NCBI Taxonomy" id="2073113"/>
    <lineage>
        <taxon>Archaea</taxon>
        <taxon>Methanobacteriati</taxon>
        <taxon>Methanobacteriota</taxon>
        <taxon>Stenosarchaea group</taxon>
        <taxon>Halobacteria</taxon>
        <taxon>Halobacteriales</taxon>
        <taxon>Haloferacaceae</taxon>
        <taxon>Halobaculum</taxon>
    </lineage>
</organism>
<dbReference type="SUPFAM" id="SSF51735">
    <property type="entry name" value="NAD(P)-binding Rossmann-fold domains"/>
    <property type="match status" value="1"/>
</dbReference>
<dbReference type="InterPro" id="IPR002347">
    <property type="entry name" value="SDR_fam"/>
</dbReference>
<accession>A0A6B0SYL7</accession>
<dbReference type="FunFam" id="3.40.50.720:FF:000084">
    <property type="entry name" value="Short-chain dehydrogenase reductase"/>
    <property type="match status" value="1"/>
</dbReference>
<evidence type="ECO:0000256" key="2">
    <source>
        <dbReference type="ARBA" id="ARBA00023002"/>
    </source>
</evidence>
<dbReference type="InterPro" id="IPR036291">
    <property type="entry name" value="NAD(P)-bd_dom_sf"/>
</dbReference>
<dbReference type="PANTHER" id="PTHR43639:SF1">
    <property type="entry name" value="SHORT-CHAIN DEHYDROGENASE_REDUCTASE FAMILY PROTEIN"/>
    <property type="match status" value="1"/>
</dbReference>
<evidence type="ECO:0000313" key="3">
    <source>
        <dbReference type="EMBL" id="MXR41723.1"/>
    </source>
</evidence>
<keyword evidence="4" id="KW-1185">Reference proteome</keyword>
<dbReference type="Pfam" id="PF13561">
    <property type="entry name" value="adh_short_C2"/>
    <property type="match status" value="1"/>
</dbReference>
<dbReference type="PANTHER" id="PTHR43639">
    <property type="entry name" value="OXIDOREDUCTASE, SHORT-CHAIN DEHYDROGENASE/REDUCTASE FAMILY (AFU_ORTHOLOGUE AFUA_5G02870)"/>
    <property type="match status" value="1"/>
</dbReference>
<dbReference type="GO" id="GO:0016491">
    <property type="term" value="F:oxidoreductase activity"/>
    <property type="evidence" value="ECO:0007669"/>
    <property type="project" value="UniProtKB-KW"/>
</dbReference>
<gene>
    <name evidence="3" type="ORF">GRX01_10285</name>
</gene>
<proteinExistence type="inferred from homology"/>
<dbReference type="AlphaFoldDB" id="A0A6B0SYL7"/>
<keyword evidence="2" id="KW-0560">Oxidoreductase</keyword>
<evidence type="ECO:0000256" key="1">
    <source>
        <dbReference type="ARBA" id="ARBA00006484"/>
    </source>
</evidence>
<dbReference type="PRINTS" id="PR00081">
    <property type="entry name" value="GDHRDH"/>
</dbReference>
<sequence>MDLRLDGNAALVTASSSGLGFASAASLAAEGANVVICGRTPERLEEAEAALADEPGDVLAVEADVTDRDDVAALVEATVDEFGGLDHVVTSAGGVPPGTFDGTSDDQWRGAFDTLVMSAVWTLREARPHLTDSDAGTVTCITSTSVREAIDGLVLSNAVRRTVIGLVKTVSREWAPDVRANAVLPGAHETTRIEELVEDALDRGEYDSYEEGVADWASDIPLDRIGDPRELGDVVAFLSSERASFVNGAALPVDGGRLRS</sequence>
<dbReference type="RefSeq" id="WP_159666732.1">
    <property type="nucleotide sequence ID" value="NZ_WUUS01000006.1"/>
</dbReference>
<dbReference type="OrthoDB" id="35501at2157"/>
<reference evidence="3 4" key="1">
    <citation type="submission" date="2019-12" db="EMBL/GenBank/DDBJ databases">
        <title>Isolation and characterization of three novel carbon monoxide-oxidizing members of Halobacteria from salione crusts and soils.</title>
        <authorList>
            <person name="Myers M.R."/>
            <person name="King G.M."/>
        </authorList>
    </citation>
    <scope>NUCLEOTIDE SEQUENCE [LARGE SCALE GENOMIC DNA]</scope>
    <source>
        <strain evidence="3 4">WSA2</strain>
    </source>
</reference>
<name>A0A6B0SYL7_9EURY</name>
<dbReference type="Proteomes" id="UP000437065">
    <property type="component" value="Unassembled WGS sequence"/>
</dbReference>
<evidence type="ECO:0000313" key="4">
    <source>
        <dbReference type="Proteomes" id="UP000437065"/>
    </source>
</evidence>
<protein>
    <submittedName>
        <fullName evidence="3">SDR family oxidoreductase</fullName>
    </submittedName>
</protein>
<comment type="similarity">
    <text evidence="1">Belongs to the short-chain dehydrogenases/reductases (SDR) family.</text>
</comment>